<evidence type="ECO:0000313" key="2">
    <source>
        <dbReference type="EMBL" id="MBN8742691.1"/>
    </source>
</evidence>
<reference evidence="2" key="1">
    <citation type="submission" date="2021-02" db="EMBL/GenBank/DDBJ databases">
        <title>Thiocyanate and organic carbon inputs drive convergent selection for specific autotrophic Afipia and Thiobacillus strains within complex microbiomes.</title>
        <authorList>
            <person name="Huddy R.J."/>
            <person name="Sachdeva R."/>
            <person name="Kadzinga F."/>
            <person name="Kantor R.S."/>
            <person name="Harrison S.T.L."/>
            <person name="Banfield J.F."/>
        </authorList>
    </citation>
    <scope>NUCLEOTIDE SEQUENCE</scope>
    <source>
        <strain evidence="2">SCN18_13_7_16_R3_B_64_19</strain>
    </source>
</reference>
<evidence type="ECO:0008006" key="4">
    <source>
        <dbReference type="Google" id="ProtNLM"/>
    </source>
</evidence>
<dbReference type="AlphaFoldDB" id="A0A8I1MRT5"/>
<keyword evidence="1" id="KW-0732">Signal</keyword>
<evidence type="ECO:0000256" key="1">
    <source>
        <dbReference type="SAM" id="SignalP"/>
    </source>
</evidence>
<dbReference type="EMBL" id="JAFKMR010000005">
    <property type="protein sequence ID" value="MBN8742691.1"/>
    <property type="molecule type" value="Genomic_DNA"/>
</dbReference>
<evidence type="ECO:0000313" key="3">
    <source>
        <dbReference type="Proteomes" id="UP000664800"/>
    </source>
</evidence>
<organism evidence="2 3">
    <name type="scientific">Thiomonas arsenitoxydans (strain DSM 22701 / CIP 110005 / 3As)</name>
    <dbReference type="NCBI Taxonomy" id="426114"/>
    <lineage>
        <taxon>Bacteria</taxon>
        <taxon>Pseudomonadati</taxon>
        <taxon>Pseudomonadota</taxon>
        <taxon>Betaproteobacteria</taxon>
        <taxon>Burkholderiales</taxon>
        <taxon>Thiomonas</taxon>
    </lineage>
</organism>
<name>A0A8I1MRT5_THIA3</name>
<dbReference type="Gene3D" id="3.40.30.10">
    <property type="entry name" value="Glutaredoxin"/>
    <property type="match status" value="1"/>
</dbReference>
<dbReference type="InterPro" id="IPR036249">
    <property type="entry name" value="Thioredoxin-like_sf"/>
</dbReference>
<dbReference type="Proteomes" id="UP000664800">
    <property type="component" value="Unassembled WGS sequence"/>
</dbReference>
<protein>
    <recommendedName>
        <fullName evidence="4">Thioredoxin-like fold domain-containing protein</fullName>
    </recommendedName>
</protein>
<feature type="signal peptide" evidence="1">
    <location>
        <begin position="1"/>
        <end position="31"/>
    </location>
</feature>
<gene>
    <name evidence="2" type="ORF">J0I24_00120</name>
</gene>
<feature type="chain" id="PRO_5034068364" description="Thioredoxin-like fold domain-containing protein" evidence="1">
    <location>
        <begin position="32"/>
        <end position="220"/>
    </location>
</feature>
<dbReference type="RefSeq" id="WP_276726694.1">
    <property type="nucleotide sequence ID" value="NZ_JAFKMR010000005.1"/>
</dbReference>
<comment type="caution">
    <text evidence="2">The sequence shown here is derived from an EMBL/GenBank/DDBJ whole genome shotgun (WGS) entry which is preliminary data.</text>
</comment>
<dbReference type="SUPFAM" id="SSF52833">
    <property type="entry name" value="Thioredoxin-like"/>
    <property type="match status" value="1"/>
</dbReference>
<sequence>MIQQSEPGAITRWLGAALSAVLLSLSAPTSATPVTAASAPGAVFRTPLRDLPASLARLLQTAQQLRAVQTGPEHGPEITVFFDPNCPACAHLWPRVAPQAPRVRIRWIPVAWARPESLGVAAAILDAPDPARSLAHNEAGFDWAQGHGAHMPAFHIAAATRDDVLHNTTVWHDQIGMLPALLYRDTTGVHLFIGTPSAPQWQAILRRIGPLGQGSAPAAP</sequence>
<proteinExistence type="predicted"/>
<accession>A0A8I1MRT5</accession>